<dbReference type="Proteomes" id="UP001190700">
    <property type="component" value="Unassembled WGS sequence"/>
</dbReference>
<evidence type="ECO:0000256" key="2">
    <source>
        <dbReference type="SAM" id="SignalP"/>
    </source>
</evidence>
<keyword evidence="4" id="KW-1185">Reference proteome</keyword>
<proteinExistence type="predicted"/>
<evidence type="ECO:0000313" key="4">
    <source>
        <dbReference type="Proteomes" id="UP001190700"/>
    </source>
</evidence>
<feature type="region of interest" description="Disordered" evidence="1">
    <location>
        <begin position="30"/>
        <end position="50"/>
    </location>
</feature>
<dbReference type="AlphaFoldDB" id="A0AAE0EWM0"/>
<reference evidence="3 4" key="1">
    <citation type="journal article" date="2015" name="Genome Biol. Evol.">
        <title>Comparative Genomics of a Bacterivorous Green Alga Reveals Evolutionary Causalities and Consequences of Phago-Mixotrophic Mode of Nutrition.</title>
        <authorList>
            <person name="Burns J.A."/>
            <person name="Paasch A."/>
            <person name="Narechania A."/>
            <person name="Kim E."/>
        </authorList>
    </citation>
    <scope>NUCLEOTIDE SEQUENCE [LARGE SCALE GENOMIC DNA]</scope>
    <source>
        <strain evidence="3 4">PLY_AMNH</strain>
    </source>
</reference>
<name>A0AAE0EWM0_9CHLO</name>
<feature type="chain" id="PRO_5042060232" evidence="2">
    <location>
        <begin position="27"/>
        <end position="100"/>
    </location>
</feature>
<evidence type="ECO:0000313" key="3">
    <source>
        <dbReference type="EMBL" id="KAK3243396.1"/>
    </source>
</evidence>
<dbReference type="EMBL" id="LGRX02032894">
    <property type="protein sequence ID" value="KAK3243396.1"/>
    <property type="molecule type" value="Genomic_DNA"/>
</dbReference>
<comment type="caution">
    <text evidence="3">The sequence shown here is derived from an EMBL/GenBank/DDBJ whole genome shotgun (WGS) entry which is preliminary data.</text>
</comment>
<gene>
    <name evidence="3" type="ORF">CYMTET_46949</name>
</gene>
<keyword evidence="2" id="KW-0732">Signal</keyword>
<protein>
    <submittedName>
        <fullName evidence="3">Uncharacterized protein</fullName>
    </submittedName>
</protein>
<feature type="signal peptide" evidence="2">
    <location>
        <begin position="1"/>
        <end position="26"/>
    </location>
</feature>
<sequence length="100" mass="11665">MLQLPWSRLNIILGISILWNVDSALAQSLERPSWHPRASPGSRNRHQVENIVEEDTYSQGTSYKSFQSLCQTHGCDGKKKSYHKMYDRRPIFHRRPSNII</sequence>
<evidence type="ECO:0000256" key="1">
    <source>
        <dbReference type="SAM" id="MobiDB-lite"/>
    </source>
</evidence>
<organism evidence="3 4">
    <name type="scientific">Cymbomonas tetramitiformis</name>
    <dbReference type="NCBI Taxonomy" id="36881"/>
    <lineage>
        <taxon>Eukaryota</taxon>
        <taxon>Viridiplantae</taxon>
        <taxon>Chlorophyta</taxon>
        <taxon>Pyramimonadophyceae</taxon>
        <taxon>Pyramimonadales</taxon>
        <taxon>Pyramimonadaceae</taxon>
        <taxon>Cymbomonas</taxon>
    </lineage>
</organism>
<accession>A0AAE0EWM0</accession>